<evidence type="ECO:0008006" key="2">
    <source>
        <dbReference type="Google" id="ProtNLM"/>
    </source>
</evidence>
<dbReference type="InterPro" id="IPR037221">
    <property type="entry name" value="H-type_lectin_dom_sf"/>
</dbReference>
<name>A0A8S5UX08_9CAUD</name>
<dbReference type="SUPFAM" id="SSF141086">
    <property type="entry name" value="Agglutinin HPA-like"/>
    <property type="match status" value="1"/>
</dbReference>
<organism evidence="1">
    <name type="scientific">Siphoviridae sp. ctDmR33</name>
    <dbReference type="NCBI Taxonomy" id="2825389"/>
    <lineage>
        <taxon>Viruses</taxon>
        <taxon>Duplodnaviria</taxon>
        <taxon>Heunggongvirae</taxon>
        <taxon>Uroviricota</taxon>
        <taxon>Caudoviricetes</taxon>
    </lineage>
</organism>
<dbReference type="EMBL" id="BK016159">
    <property type="protein sequence ID" value="DAF99009.1"/>
    <property type="molecule type" value="Genomic_DNA"/>
</dbReference>
<proteinExistence type="predicted"/>
<protein>
    <recommendedName>
        <fullName evidence="2">Tail fiber protein</fullName>
    </recommendedName>
</protein>
<accession>A0A8S5UX08</accession>
<reference evidence="1" key="1">
    <citation type="journal article" date="2021" name="Proc. Natl. Acad. Sci. U.S.A.">
        <title>A Catalog of Tens of Thousands of Viruses from Human Metagenomes Reveals Hidden Associations with Chronic Diseases.</title>
        <authorList>
            <person name="Tisza M.J."/>
            <person name="Buck C.B."/>
        </authorList>
    </citation>
    <scope>NUCLEOTIDE SEQUENCE</scope>
    <source>
        <strain evidence="1">CtDmR33</strain>
    </source>
</reference>
<sequence length="763" mass="81818">MNPNPDVRALMKFNSTLITNEDIHIDGVKFTENANLDENLKIGDCPASSIGYTILNYAHLLDGFEYGEFEASLGVCVNTEQGEAFAANCKAVFDYGGANETVFLGGSSPRLSINGSAAAVQPPFDVHALLIVGATLYAISIDGYTWVAAWDASTQTLTPIGDTSSDWSSLESKKWSELEGFTWAQLFTPSSSTNAFMTAKISRWAQAGRGMWMNDNLLYEFYSNGKITTYEYAKLGIFIADLPTKRKADLVEVEANDRMTKFDVIVDDYINGIKYPITLAQIYSGLCNFVGVTSATTTFINSTLSFDEAPVQMENVTGRELLGWIAEASCTFARFTRDGELELAWFDPTTVTISASNIFENDCAEFLIDLIDKLQVIVTEKDIGVVIGTGENGYQIVDNPFLYGNSDTEVRTKAVPIYNRLATTRAYKPMAVSAICDWSIEAGDIVMVNDGKSALALLIFCQTITWSGGNAVVDYESTGSRERPIMTASNRQIIQRNAKFHEIENTIDGIKSTITDVEGNVSEMSQTVDGITAAVNASKLEFNANGLTIKNGGFKIINADDSEVFSVSTSGDLNLVGNIENQISFTAEDSEGEYTVNASALFGVLPGGGSEIPRIGAAWYNGTGENKQEVGSISTYGQGLVVNAGSVDLVDSSTLQPTSQIQAGYNGQCPNVTLINRGITYPIPIIISGYAEINSNANTNISFGSTPFTSQPVVITSWSSAGSYGSGNFGAIKVTSVSTSGFNAVIGGSTPSSGVISWIAIGT</sequence>
<evidence type="ECO:0000313" key="1">
    <source>
        <dbReference type="EMBL" id="DAF99009.1"/>
    </source>
</evidence>